<dbReference type="PANTHER" id="PTHR35394:SF5">
    <property type="entry name" value="DUF3176 DOMAIN-CONTAINING PROTEIN"/>
    <property type="match status" value="1"/>
</dbReference>
<dbReference type="Proteomes" id="UP000616885">
    <property type="component" value="Unassembled WGS sequence"/>
</dbReference>
<evidence type="ECO:0000313" key="2">
    <source>
        <dbReference type="EMBL" id="KAF9747586.1"/>
    </source>
</evidence>
<protein>
    <submittedName>
        <fullName evidence="2">Uncharacterized protein</fullName>
    </submittedName>
</protein>
<keyword evidence="1" id="KW-1133">Transmembrane helix</keyword>
<dbReference type="InterPro" id="IPR021514">
    <property type="entry name" value="DUF3176"/>
</dbReference>
<keyword evidence="1" id="KW-0812">Transmembrane</keyword>
<dbReference type="AlphaFoldDB" id="A0A8H7KBP2"/>
<feature type="transmembrane region" description="Helical" evidence="1">
    <location>
        <begin position="464"/>
        <end position="488"/>
    </location>
</feature>
<feature type="transmembrane region" description="Helical" evidence="1">
    <location>
        <begin position="66"/>
        <end position="95"/>
    </location>
</feature>
<evidence type="ECO:0000256" key="1">
    <source>
        <dbReference type="SAM" id="Phobius"/>
    </source>
</evidence>
<proteinExistence type="predicted"/>
<organism evidence="2 3">
    <name type="scientific">Bionectria ochroleuca</name>
    <name type="common">Gliocladium roseum</name>
    <dbReference type="NCBI Taxonomy" id="29856"/>
    <lineage>
        <taxon>Eukaryota</taxon>
        <taxon>Fungi</taxon>
        <taxon>Dikarya</taxon>
        <taxon>Ascomycota</taxon>
        <taxon>Pezizomycotina</taxon>
        <taxon>Sordariomycetes</taxon>
        <taxon>Hypocreomycetidae</taxon>
        <taxon>Hypocreales</taxon>
        <taxon>Bionectriaceae</taxon>
        <taxon>Clonostachys</taxon>
    </lineage>
</organism>
<dbReference type="PANTHER" id="PTHR35394">
    <property type="entry name" value="DUF3176 DOMAIN-CONTAINING PROTEIN"/>
    <property type="match status" value="1"/>
</dbReference>
<accession>A0A8H7KBP2</accession>
<feature type="transmembrane region" description="Helical" evidence="1">
    <location>
        <begin position="25"/>
        <end position="45"/>
    </location>
</feature>
<sequence length="573" mass="65501">MAVKLWESATLSIRRAYTGLRKYVLNWWTLELVAMAGAIATYLALISHLHYWHEKPTKEWPKQWSLGIFSTLQSSVSLFATMLRALILFFVAAAINQLRWYYAQHSPTGRRIGFLQALDDASRGIFGSLTLLISRDFLNWSSIGCIITIAAFLVGPLTQNAVKQESRAKDPVKGASINVVNVYKLVHSNGNQDALTAQANIEAAIVNGWGHYASLQFEKDDSMMEKVFPTPLECPEKSKVSCSWKNINNLAIDYECATKPTRLLDLDKDYELNMTASMTRPEKSTLPRREYPLIIHVRAIGRPREKGEDYVEHAECALYWRIQNFKKAIYNGTLWQENTRFLPEVPVEYEGSSIKWNVSSSVFEVMNNATQGLSTSMSSCFNRTILRNPNSGKLTYDEMATRVFRDSWNKKADRNLNTLALQTTLKSYVKNVALYTSAAIRAKSDQTAPGYIHRREEIYVIKKLYLIYPLVVLVLSILFFLVTIYMTWNDEIWKSSLLPLLYHGFADTFPDNLKTMVEMTDEADDKVFELKNVDEKGLRLYEKGQVETRMPSTKRGYQSIIPLEPYGANRNNE</sequence>
<evidence type="ECO:0000313" key="3">
    <source>
        <dbReference type="Proteomes" id="UP000616885"/>
    </source>
</evidence>
<dbReference type="Pfam" id="PF11374">
    <property type="entry name" value="DUF3176"/>
    <property type="match status" value="1"/>
</dbReference>
<gene>
    <name evidence="2" type="ORF">IM811_002920</name>
</gene>
<reference evidence="2" key="1">
    <citation type="submission" date="2020-10" db="EMBL/GenBank/DDBJ databases">
        <title>High-Quality Genome Resource of Clonostachys rosea strain S41 by Oxford Nanopore Long-Read Sequencing.</title>
        <authorList>
            <person name="Wang H."/>
        </authorList>
    </citation>
    <scope>NUCLEOTIDE SEQUENCE</scope>
    <source>
        <strain evidence="2">S41</strain>
    </source>
</reference>
<dbReference type="EMBL" id="JADCTT010000010">
    <property type="protein sequence ID" value="KAF9747586.1"/>
    <property type="molecule type" value="Genomic_DNA"/>
</dbReference>
<name>A0A8H7KBP2_BIOOC</name>
<keyword evidence="1" id="KW-0472">Membrane</keyword>
<comment type="caution">
    <text evidence="2">The sequence shown here is derived from an EMBL/GenBank/DDBJ whole genome shotgun (WGS) entry which is preliminary data.</text>
</comment>